<dbReference type="AlphaFoldDB" id="A0A126Q073"/>
<dbReference type="RefSeq" id="WP_061095170.1">
    <property type="nucleotide sequence ID" value="NZ_CP014323.1"/>
</dbReference>
<dbReference type="InterPro" id="IPR027417">
    <property type="entry name" value="P-loop_NTPase"/>
</dbReference>
<dbReference type="EMBL" id="CP014323">
    <property type="protein sequence ID" value="AMJ98663.1"/>
    <property type="molecule type" value="Genomic_DNA"/>
</dbReference>
<dbReference type="Pfam" id="PF07693">
    <property type="entry name" value="KAP_NTPase"/>
    <property type="match status" value="1"/>
</dbReference>
<accession>A0A126Q073</accession>
<dbReference type="OrthoDB" id="88903at2"/>
<dbReference type="SUPFAM" id="SSF52540">
    <property type="entry name" value="P-loop containing nucleoside triphosphate hydrolases"/>
    <property type="match status" value="1"/>
</dbReference>
<sequence>MKLQSEAVKLNKAQESRTIMDAPNLHIEEFLKYYYSFDKEPGYAVLLKGKWGTGKTWFINQTLNSLTEQDGKYLYVSLYGVTSFEEIEDEFFKQLHPLLSSKSMALTGKIAKGLLKATLKIDLDGDGKADASFSSQVPELDLPDYLTDTSGFIIVFDDLERASINLESLLGYINHYVEHQGYKVIIVANEEEILAHQEQQGEFKHAYRRIKEKLVGKTFEVNPDLSGALTKFISEVEDKGAQNLFNENVKLIYEIYENSQYQNLRHLKQALWDFERFSSFVSPDASSKDGLLEHLLTIFLALSFEIKAGSILPKDISDLKTSYFSSLLDSDKENTEETLYQRVSKKYKNVNLRELLIEESVWVDFFDKGCCAIERVQESLEKSKYYLTENTPDWVSLWHSMELSDDEFDNVLESVERDFFDMRYTELGVVRHVVGIFLWLSKIELVKNTRRDIIEFSRSYIDHLKETGNLYSETSREPRFREHESWGGLGFHEKDSVEFKELNKYIERLTEQAVIEEYPTAGDELIRLINEDPDLFYRKVTHSNHSDNIYYETPIFQYIDAERFVEAFVNAIPNSKNTICYAFSKRYKYDDINHLLLSELEWLRSVIQLLKEKRKLFNGKISGYQLQSCIDTYFRPAVEALEQCVANKQGQSETK</sequence>
<protein>
    <recommendedName>
        <fullName evidence="1">KAP NTPase domain-containing protein</fullName>
    </recommendedName>
</protein>
<proteinExistence type="predicted"/>
<organism evidence="2 3">
    <name type="scientific">Alteromonas macleodii</name>
    <name type="common">Pseudoalteromonas macleodii</name>
    <dbReference type="NCBI Taxonomy" id="28108"/>
    <lineage>
        <taxon>Bacteria</taxon>
        <taxon>Pseudomonadati</taxon>
        <taxon>Pseudomonadota</taxon>
        <taxon>Gammaproteobacteria</taxon>
        <taxon>Alteromonadales</taxon>
        <taxon>Alteromonadaceae</taxon>
        <taxon>Alteromonas/Salinimonas group</taxon>
        <taxon>Alteromonas</taxon>
    </lineage>
</organism>
<name>A0A126Q073_ALTMA</name>
<evidence type="ECO:0000313" key="3">
    <source>
        <dbReference type="Proteomes" id="UP000063991"/>
    </source>
</evidence>
<dbReference type="Proteomes" id="UP000063991">
    <property type="component" value="Chromosome"/>
</dbReference>
<gene>
    <name evidence="2" type="ORF">AVL55_11085</name>
</gene>
<feature type="domain" description="KAP NTPase" evidence="1">
    <location>
        <begin position="37"/>
        <end position="278"/>
    </location>
</feature>
<evidence type="ECO:0000259" key="1">
    <source>
        <dbReference type="Pfam" id="PF07693"/>
    </source>
</evidence>
<dbReference type="Gene3D" id="3.40.50.300">
    <property type="entry name" value="P-loop containing nucleotide triphosphate hydrolases"/>
    <property type="match status" value="1"/>
</dbReference>
<dbReference type="InterPro" id="IPR011646">
    <property type="entry name" value="KAP_P-loop"/>
</dbReference>
<evidence type="ECO:0000313" key="2">
    <source>
        <dbReference type="EMBL" id="AMJ98663.1"/>
    </source>
</evidence>
<reference evidence="2 3" key="1">
    <citation type="submission" date="2015-12" db="EMBL/GenBank/DDBJ databases">
        <authorList>
            <person name="Shamseldin A."/>
            <person name="Moawad H."/>
            <person name="Abd El-Rahim W.M."/>
            <person name="Sadowsky M.J."/>
        </authorList>
    </citation>
    <scope>NUCLEOTIDE SEQUENCE [LARGE SCALE GENOMIC DNA]</scope>
    <source>
        <strain evidence="2 3">D7</strain>
    </source>
</reference>